<evidence type="ECO:0000259" key="14">
    <source>
        <dbReference type="PROSITE" id="PS50017"/>
    </source>
</evidence>
<feature type="domain" description="Ig-like" evidence="15">
    <location>
        <begin position="142"/>
        <end position="255"/>
    </location>
</feature>
<dbReference type="InterPro" id="IPR033772">
    <property type="entry name" value="UPA"/>
</dbReference>
<dbReference type="Pfam" id="PF17217">
    <property type="entry name" value="UPA"/>
    <property type="match status" value="1"/>
</dbReference>
<evidence type="ECO:0000259" key="16">
    <source>
        <dbReference type="PROSITE" id="PS51145"/>
    </source>
</evidence>
<evidence type="ECO:0000256" key="5">
    <source>
        <dbReference type="ARBA" id="ARBA00022729"/>
    </source>
</evidence>
<comment type="similarity">
    <text evidence="2 13">Belongs to the unc-5 family.</text>
</comment>
<dbReference type="InterPro" id="IPR011029">
    <property type="entry name" value="DEATH-like_dom_sf"/>
</dbReference>
<keyword evidence="8 13" id="KW-0472">Membrane</keyword>
<comment type="caution">
    <text evidence="17">The sequence shown here is derived from an EMBL/GenBank/DDBJ whole genome shotgun (WGS) entry which is preliminary data.</text>
</comment>
<dbReference type="Pfam" id="PF00531">
    <property type="entry name" value="Death"/>
    <property type="match status" value="1"/>
</dbReference>
<dbReference type="Gene3D" id="2.60.220.30">
    <property type="match status" value="1"/>
</dbReference>
<dbReference type="SUPFAM" id="SSF47986">
    <property type="entry name" value="DEATH domain"/>
    <property type="match status" value="1"/>
</dbReference>
<dbReference type="InterPro" id="IPR057755">
    <property type="entry name" value="UNC5A-D-like_N"/>
</dbReference>
<dbReference type="AlphaFoldDB" id="A0A0B2VFI9"/>
<reference evidence="17 18" key="1">
    <citation type="submission" date="2014-11" db="EMBL/GenBank/DDBJ databases">
        <title>Genetic blueprint of the zoonotic pathogen Toxocara canis.</title>
        <authorList>
            <person name="Zhu X.-Q."/>
            <person name="Korhonen P.K."/>
            <person name="Cai H."/>
            <person name="Young N.D."/>
            <person name="Nejsum P."/>
            <person name="von Samson-Himmelstjerna G."/>
            <person name="Boag P.R."/>
            <person name="Tan P."/>
            <person name="Li Q."/>
            <person name="Min J."/>
            <person name="Yang Y."/>
            <person name="Wang X."/>
            <person name="Fang X."/>
            <person name="Hall R.S."/>
            <person name="Hofmann A."/>
            <person name="Sternberg P.W."/>
            <person name="Jex A.R."/>
            <person name="Gasser R.B."/>
        </authorList>
    </citation>
    <scope>NUCLEOTIDE SEQUENCE [LARGE SCALE GENOMIC DNA]</scope>
    <source>
        <strain evidence="17">PN_DK_2014</strain>
    </source>
</reference>
<name>A0A0B2VFI9_TOXCA</name>
<dbReference type="SMART" id="SM00209">
    <property type="entry name" value="TSP1"/>
    <property type="match status" value="2"/>
</dbReference>
<dbReference type="PROSITE" id="PS50835">
    <property type="entry name" value="IG_LIKE"/>
    <property type="match status" value="1"/>
</dbReference>
<feature type="transmembrane region" description="Helical" evidence="13">
    <location>
        <begin position="405"/>
        <end position="430"/>
    </location>
</feature>
<evidence type="ECO:0000259" key="15">
    <source>
        <dbReference type="PROSITE" id="PS50835"/>
    </source>
</evidence>
<evidence type="ECO:0000256" key="2">
    <source>
        <dbReference type="ARBA" id="ARBA00009844"/>
    </source>
</evidence>
<dbReference type="InterPro" id="IPR000906">
    <property type="entry name" value="ZU5_dom"/>
</dbReference>
<evidence type="ECO:0000256" key="8">
    <source>
        <dbReference type="ARBA" id="ARBA00023136"/>
    </source>
</evidence>
<dbReference type="GO" id="GO:0005042">
    <property type="term" value="F:netrin receptor activity"/>
    <property type="evidence" value="ECO:0007669"/>
    <property type="project" value="UniProtKB-UniRule"/>
</dbReference>
<dbReference type="SMART" id="SM00408">
    <property type="entry name" value="IGc2"/>
    <property type="match status" value="1"/>
</dbReference>
<keyword evidence="18" id="KW-1185">Reference proteome</keyword>
<gene>
    <name evidence="17" type="primary">unc-5</name>
    <name evidence="17" type="ORF">Tcan_15591</name>
</gene>
<keyword evidence="6" id="KW-0677">Repeat</keyword>
<dbReference type="InterPro" id="IPR003598">
    <property type="entry name" value="Ig_sub2"/>
</dbReference>
<dbReference type="InterPro" id="IPR013783">
    <property type="entry name" value="Ig-like_fold"/>
</dbReference>
<dbReference type="STRING" id="6265.A0A0B2VFI9"/>
<comment type="function">
    <text evidence="13">Receptor for netrin required for axon guidance. Mediates axon repulsion of neuronal growth cones in the developing nervous system upon ligand binding.</text>
</comment>
<keyword evidence="9" id="KW-1015">Disulfide bond</keyword>
<feature type="domain" description="ZU5" evidence="16">
    <location>
        <begin position="578"/>
        <end position="726"/>
    </location>
</feature>
<evidence type="ECO:0000313" key="18">
    <source>
        <dbReference type="Proteomes" id="UP000031036"/>
    </source>
</evidence>
<dbReference type="InterPro" id="IPR007110">
    <property type="entry name" value="Ig-like_dom"/>
</dbReference>
<dbReference type="Pfam" id="PF13927">
    <property type="entry name" value="Ig_3"/>
    <property type="match status" value="1"/>
</dbReference>
<evidence type="ECO:0000256" key="11">
    <source>
        <dbReference type="ARBA" id="ARBA00023180"/>
    </source>
</evidence>
<dbReference type="GO" id="GO:0008045">
    <property type="term" value="P:motor neuron axon guidance"/>
    <property type="evidence" value="ECO:0007669"/>
    <property type="project" value="TreeGrafter"/>
</dbReference>
<dbReference type="Gene3D" id="1.10.533.10">
    <property type="entry name" value="Death Domain, Fas"/>
    <property type="match status" value="1"/>
</dbReference>
<keyword evidence="5" id="KW-0732">Signal</keyword>
<dbReference type="SMART" id="SM00005">
    <property type="entry name" value="DEATH"/>
    <property type="match status" value="1"/>
</dbReference>
<evidence type="ECO:0000313" key="17">
    <source>
        <dbReference type="EMBL" id="KHN80229.1"/>
    </source>
</evidence>
<dbReference type="EMBL" id="JPKZ01001756">
    <property type="protein sequence ID" value="KHN80229.1"/>
    <property type="molecule type" value="Genomic_DNA"/>
</dbReference>
<proteinExistence type="inferred from homology"/>
<dbReference type="FunFam" id="2.20.100.10:FF:000002">
    <property type="entry name" value="Unc-5 netrin receptor C"/>
    <property type="match status" value="1"/>
</dbReference>
<dbReference type="Proteomes" id="UP000031036">
    <property type="component" value="Unassembled WGS sequence"/>
</dbReference>
<dbReference type="SUPFAM" id="SSF48726">
    <property type="entry name" value="Immunoglobulin"/>
    <property type="match status" value="1"/>
</dbReference>
<dbReference type="InterPro" id="IPR036383">
    <property type="entry name" value="TSP1_rpt_sf"/>
</dbReference>
<comment type="subcellular location">
    <subcellularLocation>
        <location evidence="13">Cell membrane</location>
        <topology evidence="13">Single-pass type I membrane protein</topology>
    </subcellularLocation>
    <subcellularLocation>
        <location evidence="1">Membrane</location>
        <topology evidence="1">Single-pass type I membrane protein</topology>
    </subcellularLocation>
</comment>
<dbReference type="PROSITE" id="PS50017">
    <property type="entry name" value="DEATH_DOMAIN"/>
    <property type="match status" value="1"/>
</dbReference>
<evidence type="ECO:0000256" key="10">
    <source>
        <dbReference type="ARBA" id="ARBA00023170"/>
    </source>
</evidence>
<dbReference type="InterPro" id="IPR037936">
    <property type="entry name" value="UNC5A-D"/>
</dbReference>
<dbReference type="OrthoDB" id="5973910at2759"/>
<evidence type="ECO:0000256" key="3">
    <source>
        <dbReference type="ARBA" id="ARBA00022473"/>
    </source>
</evidence>
<protein>
    <recommendedName>
        <fullName evidence="13">Netrin receptor UNC5</fullName>
    </recommendedName>
</protein>
<dbReference type="Gene3D" id="2.20.100.10">
    <property type="entry name" value="Thrombospondin type-1 (TSP1) repeat"/>
    <property type="match status" value="2"/>
</dbReference>
<evidence type="ECO:0000256" key="4">
    <source>
        <dbReference type="ARBA" id="ARBA00022692"/>
    </source>
</evidence>
<accession>A0A0B2VFI9</accession>
<dbReference type="PANTHER" id="PTHR12582:SF47">
    <property type="entry name" value="NETRIN RECEPTOR UNC-5"/>
    <property type="match status" value="1"/>
</dbReference>
<dbReference type="FunFam" id="2.60.40.10:FF:000032">
    <property type="entry name" value="palladin isoform X1"/>
    <property type="match status" value="1"/>
</dbReference>
<dbReference type="SMART" id="SM00218">
    <property type="entry name" value="ZU5"/>
    <property type="match status" value="1"/>
</dbReference>
<keyword evidence="3 13" id="KW-0217">Developmental protein</keyword>
<dbReference type="InterPro" id="IPR003599">
    <property type="entry name" value="Ig_sub"/>
</dbReference>
<dbReference type="InterPro" id="IPR000884">
    <property type="entry name" value="TSP1_rpt"/>
</dbReference>
<organism evidence="17 18">
    <name type="scientific">Toxocara canis</name>
    <name type="common">Canine roundworm</name>
    <dbReference type="NCBI Taxonomy" id="6265"/>
    <lineage>
        <taxon>Eukaryota</taxon>
        <taxon>Metazoa</taxon>
        <taxon>Ecdysozoa</taxon>
        <taxon>Nematoda</taxon>
        <taxon>Chromadorea</taxon>
        <taxon>Rhabditida</taxon>
        <taxon>Spirurina</taxon>
        <taxon>Ascaridomorpha</taxon>
        <taxon>Ascaridoidea</taxon>
        <taxon>Toxocaridae</taxon>
        <taxon>Toxocara</taxon>
    </lineage>
</organism>
<dbReference type="Pfam" id="PF00791">
    <property type="entry name" value="ZU5"/>
    <property type="match status" value="1"/>
</dbReference>
<dbReference type="PROSITE" id="PS51145">
    <property type="entry name" value="ZU5"/>
    <property type="match status" value="1"/>
</dbReference>
<keyword evidence="12 13" id="KW-0393">Immunoglobulin domain</keyword>
<evidence type="ECO:0000256" key="13">
    <source>
        <dbReference type="RuleBase" id="RU367033"/>
    </source>
</evidence>
<keyword evidence="7 13" id="KW-1133">Transmembrane helix</keyword>
<evidence type="ECO:0000256" key="7">
    <source>
        <dbReference type="ARBA" id="ARBA00022989"/>
    </source>
</evidence>
<dbReference type="Pfam" id="PF25609">
    <property type="entry name" value="Unc5_NetrinR_N"/>
    <property type="match status" value="1"/>
</dbReference>
<keyword evidence="10 13" id="KW-0675">Receptor</keyword>
<dbReference type="OMA" id="CECQAWS"/>
<keyword evidence="11" id="KW-0325">Glycoprotein</keyword>
<evidence type="ECO:0000256" key="12">
    <source>
        <dbReference type="ARBA" id="ARBA00023319"/>
    </source>
</evidence>
<dbReference type="PANTHER" id="PTHR12582">
    <property type="entry name" value="NETRIN RECEPTOR UNC5"/>
    <property type="match status" value="1"/>
</dbReference>
<dbReference type="InterPro" id="IPR000488">
    <property type="entry name" value="Death_dom"/>
</dbReference>
<dbReference type="InterPro" id="IPR036179">
    <property type="entry name" value="Ig-like_dom_sf"/>
</dbReference>
<evidence type="ECO:0000256" key="6">
    <source>
        <dbReference type="ARBA" id="ARBA00022737"/>
    </source>
</evidence>
<dbReference type="SUPFAM" id="SSF82895">
    <property type="entry name" value="TSP-1 type 1 repeat"/>
    <property type="match status" value="1"/>
</dbReference>
<feature type="domain" description="Death" evidence="14">
    <location>
        <begin position="909"/>
        <end position="976"/>
    </location>
</feature>
<dbReference type="GO" id="GO:0005886">
    <property type="term" value="C:plasma membrane"/>
    <property type="evidence" value="ECO:0007669"/>
    <property type="project" value="UniProtKB-SubCell"/>
</dbReference>
<evidence type="ECO:0000256" key="9">
    <source>
        <dbReference type="ARBA" id="ARBA00023157"/>
    </source>
</evidence>
<keyword evidence="4 13" id="KW-0812">Transmembrane</keyword>
<dbReference type="Gene3D" id="2.60.40.10">
    <property type="entry name" value="Immunoglobulins"/>
    <property type="match status" value="2"/>
</dbReference>
<dbReference type="PROSITE" id="PS50092">
    <property type="entry name" value="TSP1"/>
    <property type="match status" value="2"/>
</dbReference>
<dbReference type="SMART" id="SM00409">
    <property type="entry name" value="IG"/>
    <property type="match status" value="1"/>
</dbReference>
<evidence type="ECO:0000256" key="1">
    <source>
        <dbReference type="ARBA" id="ARBA00004479"/>
    </source>
</evidence>
<sequence>MDEIVLIESPASTYIVRSRPAELHCRALNAKRIRFKCNGRWLEDYRVAKSQGTDPATQLPYLRGTVEITRQEIDASIQLGDYTCHCYASADSDSQAVRSDSARVRIACVTETIMQQLHSTSLLSYGNRMRHPLNVTHDNRQPKLTLPADCARWLKKVLDRVSNIRKHFYQAPVSENVPEGRTLQMHCSPPDADPKVELFWLKDGREIERRTDSNIIIANDGSLIISAARLSDSGNYTCEARNVANKRSTEPAQITVYVDGQWAEWTSWSGSCRTDCALLKAELERQKGDRLRIEELWPQLVRRRTCNNPVPINGGASCVGSDEELKRCDIDCVIDGHWSTWSSWSLCDENCHKFRTRECDSPRPMNGGQSCVGRDLDTHNCTRGQGYCNGPHPPALLGANFEAQLAVYAGLGSVIVLLLIIFALMLLLLCRWRRCCGTIKQNEIYFPENSGHVRTVLLQQQHRLIGEPADCVKIMPSGSEFYTLTTNASPAHAVIQRSSFTLRSAKSTHSGYSTTRRIAGSRTALITECSSSNSSNGKTTLARSNSHTSDDNYATLYDCVGDASERYGSIEMSNLPHAILPAYVDTHGARLELKKSGASLLVPEGAFCSEQMIYIAISDDLTDRPKLSGGETVLSSTIMTGLCEGSEEDIVVHRPMVVSFRHCASIFPKDNWILILYMKSNDATTWEMVVRIGDENINTPVYCQIEPTRCHVMSEQFGKLVLVGRPRKPSVLASKRVRLAAFGPLQRISNDMSIRVYCVPETGVAFQNVLAQEENTGALLAQCENFLLREKGALCVCLEDLSTGLVTKPVAQYLEIPDSHHQWCSQNGLHCSLSAEVPEDLIETLTGRIVVYQKGNADARQILHVDMQHALTYGELEDEAVPSSKFLLDSKTRWSLAELFDTPTDPEKDWRGLAKKLGLNRYIQYFATRPGLSPTSLVLDLWEAVEAGSQKAILDLLQTVRIMGRPDAVTVLERYLSQFNFVSSP</sequence>